<dbReference type="PANTHER" id="PTHR43008:SF4">
    <property type="entry name" value="CHAIN DEHYDROGENASE, PUTATIVE (AFU_ORTHOLOGUE AFUA_4G08710)-RELATED"/>
    <property type="match status" value="1"/>
</dbReference>
<dbReference type="HOGENOM" id="CLU_010194_8_2_1"/>
<keyword evidence="4" id="KW-1185">Reference proteome</keyword>
<accession>G2R9D4</accession>
<gene>
    <name evidence="3" type="ORF">THITE_2053065</name>
</gene>
<dbReference type="InterPro" id="IPR036291">
    <property type="entry name" value="NAD(P)-bd_dom_sf"/>
</dbReference>
<protein>
    <submittedName>
        <fullName evidence="3">Uncharacterized protein</fullName>
    </submittedName>
</protein>
<dbReference type="Gene3D" id="3.40.50.720">
    <property type="entry name" value="NAD(P)-binding Rossmann-like Domain"/>
    <property type="match status" value="1"/>
</dbReference>
<dbReference type="PANTHER" id="PTHR43008">
    <property type="entry name" value="BENZIL REDUCTASE"/>
    <property type="match status" value="1"/>
</dbReference>
<sequence length="292" mass="30492">MAAPLPSPTATWHTATYPAISPLRPELSQKGRTVVITGAGTGVGRQAALAFAQAGAARLVLLGRTASTLEGTASLIAAAHPAGGPAVEIHVVDITDEAGLARVAAAVGAWDVLLLNAVYGPPNSTIASASVDKWWQSFETNVKGPFLTIRAFLPTANRSGDRQPAVIGLTTGMLAVPLALGPLMSGYTAAKMAQLRVIEYLAAEHPDLFVASAHPGMYDTPLLASMQQPLDGVPLDDISLAGDFLVWMASPEAAFLRGKLAWANWDVDELKQQAESIQAGPRFTTGIVGWPQ</sequence>
<keyword evidence="2" id="KW-0560">Oxidoreductase</keyword>
<reference evidence="3 4" key="1">
    <citation type="journal article" date="2011" name="Nat. Biotechnol.">
        <title>Comparative genomic analysis of the thermophilic biomass-degrading fungi Myceliophthora thermophila and Thielavia terrestris.</title>
        <authorList>
            <person name="Berka R.M."/>
            <person name="Grigoriev I.V."/>
            <person name="Otillar R."/>
            <person name="Salamov A."/>
            <person name="Grimwood J."/>
            <person name="Reid I."/>
            <person name="Ishmael N."/>
            <person name="John T."/>
            <person name="Darmond C."/>
            <person name="Moisan M.-C."/>
            <person name="Henrissat B."/>
            <person name="Coutinho P.M."/>
            <person name="Lombard V."/>
            <person name="Natvig D.O."/>
            <person name="Lindquist E."/>
            <person name="Schmutz J."/>
            <person name="Lucas S."/>
            <person name="Harris P."/>
            <person name="Powlowski J."/>
            <person name="Bellemare A."/>
            <person name="Taylor D."/>
            <person name="Butler G."/>
            <person name="de Vries R.P."/>
            <person name="Allijn I.E."/>
            <person name="van den Brink J."/>
            <person name="Ushinsky S."/>
            <person name="Storms R."/>
            <person name="Powell A.J."/>
            <person name="Paulsen I.T."/>
            <person name="Elbourne L.D.H."/>
            <person name="Baker S.E."/>
            <person name="Magnuson J."/>
            <person name="LaBoissiere S."/>
            <person name="Clutterbuck A.J."/>
            <person name="Martinez D."/>
            <person name="Wogulis M."/>
            <person name="de Leon A.L."/>
            <person name="Rey M.W."/>
            <person name="Tsang A."/>
        </authorList>
    </citation>
    <scope>NUCLEOTIDE SEQUENCE [LARGE SCALE GENOMIC DNA]</scope>
    <source>
        <strain evidence="4">ATCC 38088 / NRRL 8126</strain>
    </source>
</reference>
<dbReference type="GO" id="GO:0050664">
    <property type="term" value="F:oxidoreductase activity, acting on NAD(P)H, oxygen as acceptor"/>
    <property type="evidence" value="ECO:0007669"/>
    <property type="project" value="TreeGrafter"/>
</dbReference>
<dbReference type="Proteomes" id="UP000008181">
    <property type="component" value="Chromosome 4"/>
</dbReference>
<evidence type="ECO:0000313" key="4">
    <source>
        <dbReference type="Proteomes" id="UP000008181"/>
    </source>
</evidence>
<dbReference type="OrthoDB" id="1933717at2759"/>
<organism evidence="3 4">
    <name type="scientific">Thermothielavioides terrestris (strain ATCC 38088 / NRRL 8126)</name>
    <name type="common">Thielavia terrestris</name>
    <dbReference type="NCBI Taxonomy" id="578455"/>
    <lineage>
        <taxon>Eukaryota</taxon>
        <taxon>Fungi</taxon>
        <taxon>Dikarya</taxon>
        <taxon>Ascomycota</taxon>
        <taxon>Pezizomycotina</taxon>
        <taxon>Sordariomycetes</taxon>
        <taxon>Sordariomycetidae</taxon>
        <taxon>Sordariales</taxon>
        <taxon>Chaetomiaceae</taxon>
        <taxon>Thermothielavioides</taxon>
        <taxon>Thermothielavioides terrestris</taxon>
    </lineage>
</organism>
<dbReference type="CDD" id="cd05233">
    <property type="entry name" value="SDR_c"/>
    <property type="match status" value="1"/>
</dbReference>
<evidence type="ECO:0000256" key="2">
    <source>
        <dbReference type="ARBA" id="ARBA00023002"/>
    </source>
</evidence>
<name>G2R9D4_THETT</name>
<dbReference type="KEGG" id="ttt:THITE_2053065"/>
<dbReference type="GO" id="GO:0016616">
    <property type="term" value="F:oxidoreductase activity, acting on the CH-OH group of donors, NAD or NADP as acceptor"/>
    <property type="evidence" value="ECO:0007669"/>
    <property type="project" value="UniProtKB-ARBA"/>
</dbReference>
<dbReference type="Pfam" id="PF00106">
    <property type="entry name" value="adh_short"/>
    <property type="match status" value="1"/>
</dbReference>
<dbReference type="EMBL" id="CP003012">
    <property type="protein sequence ID" value="AEO68675.1"/>
    <property type="molecule type" value="Genomic_DNA"/>
</dbReference>
<dbReference type="InterPro" id="IPR002347">
    <property type="entry name" value="SDR_fam"/>
</dbReference>
<dbReference type="AlphaFoldDB" id="G2R9D4"/>
<evidence type="ECO:0000313" key="3">
    <source>
        <dbReference type="EMBL" id="AEO68675.1"/>
    </source>
</evidence>
<dbReference type="PRINTS" id="PR00081">
    <property type="entry name" value="GDHRDH"/>
</dbReference>
<evidence type="ECO:0000256" key="1">
    <source>
        <dbReference type="ARBA" id="ARBA00006484"/>
    </source>
</evidence>
<proteinExistence type="inferred from homology"/>
<comment type="similarity">
    <text evidence="1">Belongs to the short-chain dehydrogenases/reductases (SDR) family.</text>
</comment>
<dbReference type="SUPFAM" id="SSF51735">
    <property type="entry name" value="NAD(P)-binding Rossmann-fold domains"/>
    <property type="match status" value="1"/>
</dbReference>
<dbReference type="RefSeq" id="XP_003655011.1">
    <property type="nucleotide sequence ID" value="XM_003654963.1"/>
</dbReference>
<dbReference type="GeneID" id="11524164"/>
<dbReference type="eggNOG" id="KOG1205">
    <property type="taxonomic scope" value="Eukaryota"/>
</dbReference>